<comment type="caution">
    <text evidence="2">The sequence shown here is derived from an EMBL/GenBank/DDBJ whole genome shotgun (WGS) entry which is preliminary data.</text>
</comment>
<reference evidence="2" key="1">
    <citation type="submission" date="2019-11" db="EMBL/GenBank/DDBJ databases">
        <title>Bipolaris sorokiniana Genome sequencing.</title>
        <authorList>
            <person name="Wang H."/>
        </authorList>
    </citation>
    <scope>NUCLEOTIDE SEQUENCE</scope>
</reference>
<name>A0A8H5ZDY8_COCSA</name>
<evidence type="ECO:0000313" key="3">
    <source>
        <dbReference type="Proteomes" id="UP000624244"/>
    </source>
</evidence>
<gene>
    <name evidence="2" type="ORF">GGP41_003890</name>
</gene>
<proteinExistence type="predicted"/>
<evidence type="ECO:0000313" key="2">
    <source>
        <dbReference type="EMBL" id="KAF5846484.1"/>
    </source>
</evidence>
<sequence length="185" mass="21768">MGKILPFPSDHFPTERHWMAIVYSYTSGDAKGYLEPKYLSKTEGYWFKNAEEIIKLLRLYFAESRAAFYNLLMKDREPFLEFKARFISLAIKGYVSELEWPFYLWQKISPALRVPNMAVKRFFDSSFDEMCKHLTAFELERRSAPIITREYRPPTHEVRSDPALTPPRAFSSVPRPASKTLVLER</sequence>
<protein>
    <submittedName>
        <fullName evidence="2">Uncharacterized protein</fullName>
    </submittedName>
</protein>
<feature type="region of interest" description="Disordered" evidence="1">
    <location>
        <begin position="155"/>
        <end position="185"/>
    </location>
</feature>
<evidence type="ECO:0000256" key="1">
    <source>
        <dbReference type="SAM" id="MobiDB-lite"/>
    </source>
</evidence>
<accession>A0A8H5ZDY8</accession>
<dbReference type="Proteomes" id="UP000624244">
    <property type="component" value="Unassembled WGS sequence"/>
</dbReference>
<organism evidence="2 3">
    <name type="scientific">Cochliobolus sativus</name>
    <name type="common">Common root rot and spot blotch fungus</name>
    <name type="synonym">Bipolaris sorokiniana</name>
    <dbReference type="NCBI Taxonomy" id="45130"/>
    <lineage>
        <taxon>Eukaryota</taxon>
        <taxon>Fungi</taxon>
        <taxon>Dikarya</taxon>
        <taxon>Ascomycota</taxon>
        <taxon>Pezizomycotina</taxon>
        <taxon>Dothideomycetes</taxon>
        <taxon>Pleosporomycetidae</taxon>
        <taxon>Pleosporales</taxon>
        <taxon>Pleosporineae</taxon>
        <taxon>Pleosporaceae</taxon>
        <taxon>Bipolaris</taxon>
    </lineage>
</organism>
<dbReference type="AlphaFoldDB" id="A0A8H5ZDY8"/>
<dbReference type="EMBL" id="WNKQ01000016">
    <property type="protein sequence ID" value="KAF5846484.1"/>
    <property type="molecule type" value="Genomic_DNA"/>
</dbReference>